<dbReference type="PROSITE" id="PS51144">
    <property type="entry name" value="ALPHA_CA_2"/>
    <property type="match status" value="1"/>
</dbReference>
<dbReference type="PANTHER" id="PTHR18952">
    <property type="entry name" value="CARBONIC ANHYDRASE"/>
    <property type="match status" value="1"/>
</dbReference>
<dbReference type="CDD" id="cd00326">
    <property type="entry name" value="alpha_CA"/>
    <property type="match status" value="1"/>
</dbReference>
<reference evidence="3 4" key="1">
    <citation type="submission" date="2015-07" db="EMBL/GenBank/DDBJ databases">
        <title>The genome of Dufourea novaeangliae.</title>
        <authorList>
            <person name="Pan H."/>
            <person name="Kapheim K."/>
        </authorList>
    </citation>
    <scope>NUCLEOTIDE SEQUENCE [LARGE SCALE GENOMIC DNA]</scope>
    <source>
        <strain evidence="3">0120121106</strain>
        <tissue evidence="3">Whole body</tissue>
    </source>
</reference>
<dbReference type="Pfam" id="PF00194">
    <property type="entry name" value="Carb_anhydrase"/>
    <property type="match status" value="1"/>
</dbReference>
<dbReference type="InterPro" id="IPR036398">
    <property type="entry name" value="CA_dom_sf"/>
</dbReference>
<organism evidence="3 4">
    <name type="scientific">Dufourea novaeangliae</name>
    <name type="common">Sweat bee</name>
    <dbReference type="NCBI Taxonomy" id="178035"/>
    <lineage>
        <taxon>Eukaryota</taxon>
        <taxon>Metazoa</taxon>
        <taxon>Ecdysozoa</taxon>
        <taxon>Arthropoda</taxon>
        <taxon>Hexapoda</taxon>
        <taxon>Insecta</taxon>
        <taxon>Pterygota</taxon>
        <taxon>Neoptera</taxon>
        <taxon>Endopterygota</taxon>
        <taxon>Hymenoptera</taxon>
        <taxon>Apocrita</taxon>
        <taxon>Aculeata</taxon>
        <taxon>Apoidea</taxon>
        <taxon>Anthophila</taxon>
        <taxon>Halictidae</taxon>
        <taxon>Rophitinae</taxon>
        <taxon>Dufourea</taxon>
    </lineage>
</organism>
<accession>A0A154PL70</accession>
<protein>
    <submittedName>
        <fullName evidence="3">Carbonic anhydrase 2</fullName>
    </submittedName>
</protein>
<dbReference type="EMBL" id="KQ434948">
    <property type="protein sequence ID" value="KZC12497.1"/>
    <property type="molecule type" value="Genomic_DNA"/>
</dbReference>
<dbReference type="STRING" id="178035.A0A154PL70"/>
<dbReference type="Proteomes" id="UP000076502">
    <property type="component" value="Unassembled WGS sequence"/>
</dbReference>
<evidence type="ECO:0000256" key="1">
    <source>
        <dbReference type="ARBA" id="ARBA00010718"/>
    </source>
</evidence>
<sequence length="243" mass="27770">GLPSTGQSPIDLDDRITRPRRYPPLVLNGHWLQDGEARLMNSGHVAKIILTGDRIPSTVSGGPLANDVYEFCDVHFHWGEDNCMGAEHTINGTWYSMECHAVHWNRKYITQEECYRHKDGLCILAYLFLVQPACCVCVNPQMERITERLKFVVEADSETKIPPNSLSFMRSATYCSRYYTYSGSYNVSECPECATLIVFPVVNPIQCSEINEFRKLRNKDGQPIKSNRRNTQPLKCRKIYLAV</sequence>
<dbReference type="InterPro" id="IPR023561">
    <property type="entry name" value="Carbonic_anhydrase_a-class"/>
</dbReference>
<dbReference type="Gene3D" id="3.10.200.10">
    <property type="entry name" value="Alpha carbonic anhydrase"/>
    <property type="match status" value="1"/>
</dbReference>
<dbReference type="InterPro" id="IPR001148">
    <property type="entry name" value="CA_dom"/>
</dbReference>
<feature type="non-terminal residue" evidence="3">
    <location>
        <position position="243"/>
    </location>
</feature>
<evidence type="ECO:0000313" key="4">
    <source>
        <dbReference type="Proteomes" id="UP000076502"/>
    </source>
</evidence>
<dbReference type="GO" id="GO:0005737">
    <property type="term" value="C:cytoplasm"/>
    <property type="evidence" value="ECO:0007669"/>
    <property type="project" value="TreeGrafter"/>
</dbReference>
<dbReference type="OrthoDB" id="429145at2759"/>
<name>A0A154PL70_DUFNO</name>
<proteinExistence type="inferred from homology"/>
<evidence type="ECO:0000259" key="2">
    <source>
        <dbReference type="PROSITE" id="PS51144"/>
    </source>
</evidence>
<feature type="domain" description="Alpha-carbonic anhydrase" evidence="2">
    <location>
        <begin position="1"/>
        <end position="243"/>
    </location>
</feature>
<dbReference type="GO" id="GO:0008270">
    <property type="term" value="F:zinc ion binding"/>
    <property type="evidence" value="ECO:0007669"/>
    <property type="project" value="InterPro"/>
</dbReference>
<dbReference type="GO" id="GO:0004089">
    <property type="term" value="F:carbonate dehydratase activity"/>
    <property type="evidence" value="ECO:0007669"/>
    <property type="project" value="InterPro"/>
</dbReference>
<dbReference type="SUPFAM" id="SSF51069">
    <property type="entry name" value="Carbonic anhydrase"/>
    <property type="match status" value="1"/>
</dbReference>
<dbReference type="AlphaFoldDB" id="A0A154PL70"/>
<dbReference type="PANTHER" id="PTHR18952:SF124">
    <property type="entry name" value="CARBONIC ANHYDRASE 7"/>
    <property type="match status" value="1"/>
</dbReference>
<evidence type="ECO:0000313" key="3">
    <source>
        <dbReference type="EMBL" id="KZC12497.1"/>
    </source>
</evidence>
<dbReference type="SMART" id="SM01057">
    <property type="entry name" value="Carb_anhydrase"/>
    <property type="match status" value="1"/>
</dbReference>
<keyword evidence="4" id="KW-1185">Reference proteome</keyword>
<feature type="non-terminal residue" evidence="3">
    <location>
        <position position="1"/>
    </location>
</feature>
<comment type="similarity">
    <text evidence="1">Belongs to the alpha-carbonic anhydrase family.</text>
</comment>
<gene>
    <name evidence="3" type="ORF">WN55_04035</name>
</gene>